<feature type="transmembrane region" description="Helical" evidence="12">
    <location>
        <begin position="54"/>
        <end position="79"/>
    </location>
</feature>
<keyword evidence="2 11" id="KW-0813">Transport</keyword>
<keyword evidence="14" id="KW-1185">Reference proteome</keyword>
<dbReference type="PANTHER" id="PTHR11690:SF248">
    <property type="entry name" value="PICKPOCKET 17, ISOFORM A"/>
    <property type="match status" value="1"/>
</dbReference>
<keyword evidence="9 11" id="KW-0739">Sodium transport</keyword>
<keyword evidence="4 11" id="KW-0812">Transmembrane</keyword>
<evidence type="ECO:0000256" key="8">
    <source>
        <dbReference type="ARBA" id="ARBA00023136"/>
    </source>
</evidence>
<reference evidence="13" key="1">
    <citation type="submission" date="2019-05" db="EMBL/GenBank/DDBJ databases">
        <title>Annotation for the trematode Paragonimus heterotremus.</title>
        <authorList>
            <person name="Choi Y.-J."/>
        </authorList>
    </citation>
    <scope>NUCLEOTIDE SEQUENCE</scope>
    <source>
        <strain evidence="13">LC</strain>
    </source>
</reference>
<evidence type="ECO:0000256" key="12">
    <source>
        <dbReference type="SAM" id="Phobius"/>
    </source>
</evidence>
<keyword evidence="6" id="KW-0915">Sodium</keyword>
<protein>
    <submittedName>
        <fullName evidence="13">Amiloride-sensitive sodium channel</fullName>
    </submittedName>
</protein>
<dbReference type="EMBL" id="LUCH01002644">
    <property type="protein sequence ID" value="KAF5401188.1"/>
    <property type="molecule type" value="Genomic_DNA"/>
</dbReference>
<dbReference type="GO" id="GO:0015280">
    <property type="term" value="F:ligand-gated sodium channel activity"/>
    <property type="evidence" value="ECO:0007669"/>
    <property type="project" value="TreeGrafter"/>
</dbReference>
<evidence type="ECO:0000256" key="9">
    <source>
        <dbReference type="ARBA" id="ARBA00023201"/>
    </source>
</evidence>
<evidence type="ECO:0000313" key="14">
    <source>
        <dbReference type="Proteomes" id="UP000748531"/>
    </source>
</evidence>
<dbReference type="GO" id="GO:0005886">
    <property type="term" value="C:plasma membrane"/>
    <property type="evidence" value="ECO:0007669"/>
    <property type="project" value="TreeGrafter"/>
</dbReference>
<evidence type="ECO:0000256" key="2">
    <source>
        <dbReference type="ARBA" id="ARBA00022448"/>
    </source>
</evidence>
<evidence type="ECO:0000256" key="3">
    <source>
        <dbReference type="ARBA" id="ARBA00022461"/>
    </source>
</evidence>
<evidence type="ECO:0000256" key="5">
    <source>
        <dbReference type="ARBA" id="ARBA00022989"/>
    </source>
</evidence>
<organism evidence="13 14">
    <name type="scientific">Paragonimus heterotremus</name>
    <dbReference type="NCBI Taxonomy" id="100268"/>
    <lineage>
        <taxon>Eukaryota</taxon>
        <taxon>Metazoa</taxon>
        <taxon>Spiralia</taxon>
        <taxon>Lophotrochozoa</taxon>
        <taxon>Platyhelminthes</taxon>
        <taxon>Trematoda</taxon>
        <taxon>Digenea</taxon>
        <taxon>Plagiorchiida</taxon>
        <taxon>Troglotremata</taxon>
        <taxon>Troglotrematidae</taxon>
        <taxon>Paragonimus</taxon>
    </lineage>
</organism>
<sequence>MPEPHIKKRPSISPQLNVGSGFERTILEVEQPKFLTGWVPVVKIFNTKNRAVRILWVLFTVCMIVALVGSVSVVVHRYLTYVTVVRLDQRGPQDGIPPPAITVCLAEHEVDNLPWNSTSTLARNAGNITPGISRKCDSMFNIHWNSERDALSPVYALGGHFKVTARTDPKGCYVMSVLEQVPSPPNSICTTFELKPTTLHNSTFWKVYTLSIELTKPNRSFIGRPLVIVHERRSFPLDNFGRYLYEYLEPGSTHNLFSGKVVTKRLNTRGKPCSSQPVRLLGHDFDYDQVACQWFTVCKHYHWKCGCLCPLEIIHRHAIARDREIAALGLNRSGLQSTCPLSCQHNYPVAFVNSSACPLACLTVTYKKLNQVLDASTNRGLVRMTLIQSEGVTEMTEEELYSLAKLFSEIGGLSSFCFGFSCILFFELIELAFWLRCTYRAQFTAQVSELLEQHFEEMNTTISSLPKKANFQTNKQASKKQVDSSVKLKQKFQSRDQDDSTCSATSSETHRSKCSPTLTCVARQCTIGGNTREIRFHPMNLCLVDGSRLSDYPDEQDSPILSLKYRQQPQTAARSTVTRSANDISNTKPRVKLFKQLHVTTIPCYVGTEWFSVPLDIVSSYPQQLTT</sequence>
<accession>A0A8J4T843</accession>
<comment type="subcellular location">
    <subcellularLocation>
        <location evidence="1">Membrane</location>
        <topology evidence="1">Multi-pass membrane protein</topology>
    </subcellularLocation>
</comment>
<keyword evidence="3 11" id="KW-0894">Sodium channel</keyword>
<dbReference type="Gene3D" id="1.10.287.770">
    <property type="entry name" value="YojJ-like"/>
    <property type="match status" value="1"/>
</dbReference>
<dbReference type="OrthoDB" id="6227556at2759"/>
<keyword evidence="8 12" id="KW-0472">Membrane</keyword>
<name>A0A8J4T843_9TREM</name>
<comment type="caution">
    <text evidence="13">The sequence shown here is derived from an EMBL/GenBank/DDBJ whole genome shotgun (WGS) entry which is preliminary data.</text>
</comment>
<dbReference type="Proteomes" id="UP000748531">
    <property type="component" value="Unassembled WGS sequence"/>
</dbReference>
<proteinExistence type="inferred from homology"/>
<keyword evidence="7 11" id="KW-0406">Ion transport</keyword>
<evidence type="ECO:0000256" key="4">
    <source>
        <dbReference type="ARBA" id="ARBA00022692"/>
    </source>
</evidence>
<evidence type="ECO:0000256" key="10">
    <source>
        <dbReference type="ARBA" id="ARBA00023303"/>
    </source>
</evidence>
<keyword evidence="5 12" id="KW-1133">Transmembrane helix</keyword>
<evidence type="ECO:0000256" key="7">
    <source>
        <dbReference type="ARBA" id="ARBA00023065"/>
    </source>
</evidence>
<dbReference type="AlphaFoldDB" id="A0A8J4T843"/>
<evidence type="ECO:0000256" key="6">
    <source>
        <dbReference type="ARBA" id="ARBA00023053"/>
    </source>
</evidence>
<dbReference type="InterPro" id="IPR001873">
    <property type="entry name" value="ENaC"/>
</dbReference>
<gene>
    <name evidence="13" type="ORF">PHET_05677</name>
</gene>
<dbReference type="PANTHER" id="PTHR11690">
    <property type="entry name" value="AMILORIDE-SENSITIVE SODIUM CHANNEL-RELATED"/>
    <property type="match status" value="1"/>
</dbReference>
<evidence type="ECO:0000313" key="13">
    <source>
        <dbReference type="EMBL" id="KAF5401188.1"/>
    </source>
</evidence>
<keyword evidence="10 11" id="KW-0407">Ion channel</keyword>
<evidence type="ECO:0000256" key="11">
    <source>
        <dbReference type="RuleBase" id="RU000679"/>
    </source>
</evidence>
<comment type="similarity">
    <text evidence="11">Belongs to the amiloride-sensitive sodium channel (TC 1.A.6) family.</text>
</comment>
<evidence type="ECO:0000256" key="1">
    <source>
        <dbReference type="ARBA" id="ARBA00004141"/>
    </source>
</evidence>
<dbReference type="Pfam" id="PF00858">
    <property type="entry name" value="ASC"/>
    <property type="match status" value="1"/>
</dbReference>